<feature type="compositionally biased region" description="Polar residues" evidence="1">
    <location>
        <begin position="1017"/>
        <end position="1031"/>
    </location>
</feature>
<feature type="compositionally biased region" description="Acidic residues" evidence="1">
    <location>
        <begin position="728"/>
        <end position="737"/>
    </location>
</feature>
<proteinExistence type="predicted"/>
<feature type="region of interest" description="Disordered" evidence="1">
    <location>
        <begin position="536"/>
        <end position="569"/>
    </location>
</feature>
<organism evidence="2 3">
    <name type="scientific">Plasmodium inui San Antonio 1</name>
    <dbReference type="NCBI Taxonomy" id="1237626"/>
    <lineage>
        <taxon>Eukaryota</taxon>
        <taxon>Sar</taxon>
        <taxon>Alveolata</taxon>
        <taxon>Apicomplexa</taxon>
        <taxon>Aconoidasida</taxon>
        <taxon>Haemosporida</taxon>
        <taxon>Plasmodiidae</taxon>
        <taxon>Plasmodium</taxon>
        <taxon>Plasmodium (Plasmodium)</taxon>
    </lineage>
</organism>
<dbReference type="RefSeq" id="XP_008817747.1">
    <property type="nucleotide sequence ID" value="XM_008819525.1"/>
</dbReference>
<dbReference type="PANTHER" id="PTHR36489">
    <property type="entry name" value="PROTEIN-COUPLED RECEPTOR GPR1, PUTATIVE-RELATED"/>
    <property type="match status" value="1"/>
</dbReference>
<dbReference type="EMBL" id="KI965477">
    <property type="protein sequence ID" value="EUD65690.1"/>
    <property type="molecule type" value="Genomic_DNA"/>
</dbReference>
<feature type="compositionally biased region" description="Basic and acidic residues" evidence="1">
    <location>
        <begin position="357"/>
        <end position="368"/>
    </location>
</feature>
<feature type="compositionally biased region" description="Basic and acidic residues" evidence="1">
    <location>
        <begin position="1384"/>
        <end position="1395"/>
    </location>
</feature>
<feature type="compositionally biased region" description="Basic residues" evidence="1">
    <location>
        <begin position="1396"/>
        <end position="1405"/>
    </location>
</feature>
<dbReference type="OrthoDB" id="386214at2759"/>
<feature type="region of interest" description="Disordered" evidence="1">
    <location>
        <begin position="151"/>
        <end position="252"/>
    </location>
</feature>
<gene>
    <name evidence="2" type="ORF">C922_03938</name>
</gene>
<evidence type="ECO:0000313" key="3">
    <source>
        <dbReference type="Proteomes" id="UP000030640"/>
    </source>
</evidence>
<name>W7A1Z7_9APIC</name>
<feature type="region of interest" description="Disordered" evidence="1">
    <location>
        <begin position="1355"/>
        <end position="1458"/>
    </location>
</feature>
<feature type="compositionally biased region" description="Basic and acidic residues" evidence="1">
    <location>
        <begin position="547"/>
        <end position="560"/>
    </location>
</feature>
<accession>W7A1Z7</accession>
<feature type="compositionally biased region" description="Polar residues" evidence="1">
    <location>
        <begin position="984"/>
        <end position="993"/>
    </location>
</feature>
<feature type="compositionally biased region" description="Polar residues" evidence="1">
    <location>
        <begin position="783"/>
        <end position="798"/>
    </location>
</feature>
<feature type="compositionally biased region" description="Polar residues" evidence="1">
    <location>
        <begin position="176"/>
        <end position="189"/>
    </location>
</feature>
<feature type="compositionally biased region" description="Basic and acidic residues" evidence="1">
    <location>
        <begin position="154"/>
        <end position="166"/>
    </location>
</feature>
<evidence type="ECO:0000256" key="1">
    <source>
        <dbReference type="SAM" id="MobiDB-lite"/>
    </source>
</evidence>
<feature type="region of interest" description="Disordered" evidence="1">
    <location>
        <begin position="404"/>
        <end position="423"/>
    </location>
</feature>
<feature type="region of interest" description="Disordered" evidence="1">
    <location>
        <begin position="634"/>
        <end position="653"/>
    </location>
</feature>
<feature type="compositionally biased region" description="Polar residues" evidence="1">
    <location>
        <begin position="1101"/>
        <end position="1114"/>
    </location>
</feature>
<feature type="compositionally biased region" description="Basic and acidic residues" evidence="1">
    <location>
        <begin position="1406"/>
        <end position="1415"/>
    </location>
</feature>
<dbReference type="GeneID" id="20039212"/>
<feature type="compositionally biased region" description="Polar residues" evidence="1">
    <location>
        <begin position="918"/>
        <end position="933"/>
    </location>
</feature>
<sequence>MNDEKKFDFGLDQSTASNGLFTVIERKPLSSLGNNESLNLSNLSDPLSNSIDGVNKKAKDYSTQNTDNICEIYRLNTSQLLNEHPENTVSRISYVDDDVSSFYDSEKEDEFYFDNDISTLGSCYSVPSPTKISKGKKARTSIVASVSKRYSVGRRSDGGRASDAGRSKQNPFFDPTFSNDSPVSGNQFGKNPDGRDPSRYTQSYGRDDRRTRLTTIDASNESLQNDENSEEEAQFGKRNYDDELGQSQNSNDEKAIRVNKNVYRIVNLAKAGDDDKETVIRRIAQVRKSMMREKRAGEEGHAEGAEEAEYAHYADDADYVDHADHAEGESPPHYDPAWNVSKLRELRTGKGAPPKGAFREDPQGERSNNRFSEGNYLRQNDKFSRYNSDRRVKYIEAKDQGGDVYMQGHRGGDNYGESDYQDESSYYSYEGTEEVKPSGDSQFKKRKKHMFLPKQPGQGTSSDAQKCLRSENQDEVSHQYLHGNGLHEKRQVRSSRPFGDLPEDIVGGRASFQGSEANVDLTCSTEGGMGHGEEDTFQSGGAPHRGRYGDGHFGNARERGGSGNGENTSHRAYRIHQYSGIAKGYHRVARVRRDTGLGADGNANVEADERYGIDEREEEGVDDSNHQQMNRRMHHANKQNRQQYMDEDVPPPRSMHMNGYDKTHKGKYPQGNYSYEDEKNMVGPKQDELFPGDVYPPARDMHSAEEGDATTYFRSAHSRGYRKVRGEEDPDKEGDEEANYKNSMYRNGRHPVGMWGANQGRMGDQYEVDYRHHVDDRYHAGDSSFTDYRYGSSSSNTHPYHRGEYMRGVNQSYRRQDSSENQIRAYPRGGNRKYDQRNDGDPHAGDDGLDSYGVPHEGSHYHSGYSPIHQRSSYEGEDYYDEEFHPHREPSSDQGDYYDPRAMSYEHYRELHTDDQQRNAFSKRTPPNSQNVTKPYFDEGANRRSDNPANVSYQQGEGKHCTLDDKRTRLNEDDMDGDHPKVNLNGQSATPPTVVSDAPVLSNKSTNPLSDVKENTTGEANMPNENATNATSVTMVGTTLPLQIVTQSTTQGVSPAVQANQPGKEEPQQVQSQPLAQPLPTQPPVKRKRGRPKVKKTTTPSEEATSVDPHSNVASAKGMAVPTMQLNNQTGAPASGPSGNVTSEQNHPPLYNNMGSVINPPYNNQMSNPNAHLQMAMEHPSSYQLGGPTQVLGQPLGQLIGQPLGQTLGHPLADPHNTQNQLNQITQMNQLNQMNPLSAHLAQQMGLPVGQHLNPQVGQHIGQQMGQQLSQMHTQMSQHMNQQMNQHMNQQANHQMKQQISHHNGYLLPTGANNHFGANMNEDQYTRTYASFEPDVANHADPTFCNRHFEQARNNRDNLSYEGDDGGEYQTNKRRITRSDGTGSEERHSEKEIKKGQRRRRRRRKNEMDQADTHYKKSSSSSNQSNVNHAESKSVESYRNKSNDDSNSRSEHRADQDFSTFLDENNKLVSYRVAYNPADTVWERLSGVKIGPLILTAQSRTTNVILAKNRSIELGNINHNLIYGYIYKGDNVRLSIGKETRSVKTGSLFFLPSYNDCSIHNDDA</sequence>
<feature type="region of interest" description="Disordered" evidence="1">
    <location>
        <begin position="1051"/>
        <end position="1114"/>
    </location>
</feature>
<feature type="compositionally biased region" description="Basic residues" evidence="1">
    <location>
        <begin position="1085"/>
        <end position="1096"/>
    </location>
</feature>
<dbReference type="PANTHER" id="PTHR36489:SF1">
    <property type="entry name" value="G-PROTEIN COUPLED RECEPTORS FAMILY 1 PROFILE DOMAIN-CONTAINING PROTEIN"/>
    <property type="match status" value="1"/>
</dbReference>
<dbReference type="Proteomes" id="UP000030640">
    <property type="component" value="Unassembled WGS sequence"/>
</dbReference>
<feature type="compositionally biased region" description="Low complexity" evidence="1">
    <location>
        <begin position="1418"/>
        <end position="1428"/>
    </location>
</feature>
<feature type="region of interest" description="Disordered" evidence="1">
    <location>
        <begin position="915"/>
        <end position="1031"/>
    </location>
</feature>
<feature type="region of interest" description="Disordered" evidence="1">
    <location>
        <begin position="782"/>
        <end position="871"/>
    </location>
</feature>
<evidence type="ECO:0000313" key="2">
    <source>
        <dbReference type="EMBL" id="EUD65690.1"/>
    </source>
</evidence>
<feature type="region of interest" description="Disordered" evidence="1">
    <location>
        <begin position="346"/>
        <end position="381"/>
    </location>
</feature>
<feature type="compositionally biased region" description="Basic and acidic residues" evidence="1">
    <location>
        <begin position="832"/>
        <end position="846"/>
    </location>
</feature>
<feature type="compositionally biased region" description="Polar residues" evidence="1">
    <location>
        <begin position="1051"/>
        <end position="1061"/>
    </location>
</feature>
<feature type="compositionally biased region" description="Basic and acidic residues" evidence="1">
    <location>
        <begin position="1430"/>
        <end position="1456"/>
    </location>
</feature>
<reference evidence="2 3" key="1">
    <citation type="submission" date="2013-02" db="EMBL/GenBank/DDBJ databases">
        <title>The Genome Sequence of Plasmodium inui San Antonio 1.</title>
        <authorList>
            <consortium name="The Broad Institute Genome Sequencing Platform"/>
            <consortium name="The Broad Institute Genome Sequencing Center for Infectious Disease"/>
            <person name="Neafsey D."/>
            <person name="Cheeseman I."/>
            <person name="Volkman S."/>
            <person name="Adams J."/>
            <person name="Walker B."/>
            <person name="Young S.K."/>
            <person name="Zeng Q."/>
            <person name="Gargeya S."/>
            <person name="Fitzgerald M."/>
            <person name="Haas B."/>
            <person name="Abouelleil A."/>
            <person name="Alvarado L."/>
            <person name="Arachchi H.M."/>
            <person name="Berlin A.M."/>
            <person name="Chapman S.B."/>
            <person name="Dewar J."/>
            <person name="Goldberg J."/>
            <person name="Griggs A."/>
            <person name="Gujja S."/>
            <person name="Hansen M."/>
            <person name="Howarth C."/>
            <person name="Imamovic A."/>
            <person name="Larimer J."/>
            <person name="McCowan C."/>
            <person name="Murphy C."/>
            <person name="Neiman D."/>
            <person name="Pearson M."/>
            <person name="Priest M."/>
            <person name="Roberts A."/>
            <person name="Saif S."/>
            <person name="Shea T."/>
            <person name="Sisk P."/>
            <person name="Sykes S."/>
            <person name="Wortman J."/>
            <person name="Nusbaum C."/>
            <person name="Birren B."/>
        </authorList>
    </citation>
    <scope>NUCLEOTIDE SEQUENCE [LARGE SCALE GENOMIC DNA]</scope>
    <source>
        <strain evidence="2 3">San Antonio 1</strain>
    </source>
</reference>
<dbReference type="VEuPathDB" id="PlasmoDB:C922_03938"/>
<keyword evidence="3" id="KW-1185">Reference proteome</keyword>
<feature type="compositionally biased region" description="Basic and acidic residues" evidence="1">
    <location>
        <begin position="936"/>
        <end position="946"/>
    </location>
</feature>
<feature type="compositionally biased region" description="Basic and acidic residues" evidence="1">
    <location>
        <begin position="957"/>
        <end position="981"/>
    </location>
</feature>
<protein>
    <submittedName>
        <fullName evidence="2">Uncharacterized protein</fullName>
    </submittedName>
</protein>
<feature type="region of interest" description="Disordered" evidence="1">
    <location>
        <begin position="720"/>
        <end position="751"/>
    </location>
</feature>